<comment type="function">
    <text evidence="7">May inhibit cardiomyocyte growth.</text>
</comment>
<dbReference type="Proteomes" id="UP000646548">
    <property type="component" value="Unassembled WGS sequence"/>
</dbReference>
<dbReference type="GO" id="GO:0030414">
    <property type="term" value="F:peptidase inhibitor activity"/>
    <property type="evidence" value="ECO:0007669"/>
    <property type="project" value="UniProtKB-KW"/>
</dbReference>
<keyword evidence="5" id="KW-0732">Signal</keyword>
<keyword evidence="3" id="KW-0964">Secreted</keyword>
<evidence type="ECO:0000256" key="10">
    <source>
        <dbReference type="SAM" id="MobiDB-lite"/>
    </source>
</evidence>
<dbReference type="SUPFAM" id="SSF55797">
    <property type="entry name" value="PR-1-like"/>
    <property type="match status" value="1"/>
</dbReference>
<dbReference type="EMBL" id="WKFB01000363">
    <property type="protein sequence ID" value="KAF6725366.1"/>
    <property type="molecule type" value="Genomic_DNA"/>
</dbReference>
<feature type="domain" description="SCP" evidence="11">
    <location>
        <begin position="64"/>
        <end position="206"/>
    </location>
</feature>
<gene>
    <name evidence="12" type="ORF">FQA47_011516</name>
</gene>
<dbReference type="FunFam" id="3.40.33.10:FF:000011">
    <property type="entry name" value="Peptidase inhibitor 16"/>
    <property type="match status" value="1"/>
</dbReference>
<dbReference type="AlphaFoldDB" id="A0A834CET6"/>
<dbReference type="PANTHER" id="PTHR10334">
    <property type="entry name" value="CYSTEINE-RICH SECRETORY PROTEIN-RELATED"/>
    <property type="match status" value="1"/>
</dbReference>
<dbReference type="Pfam" id="PF00188">
    <property type="entry name" value="CAP"/>
    <property type="match status" value="1"/>
</dbReference>
<dbReference type="InterPro" id="IPR018244">
    <property type="entry name" value="Allrgn_V5/Tpx1_CS"/>
</dbReference>
<sequence>MSLRTLFPIMHQENFSHLQGTLTPWTNLIGVSHRLMMGLRTAPLCARLLLVALLVPGTWSFLDDEQEELLVELHNHYRGQVSPSAAAMLPLKWDGNLKVIAESYASKCSWQHNPDLEDTGENLYAGTGHLDLREAVEKWFLERLYYTYGNNSCDDDMMCGHYTQMVWADTHRIGCAVHLCNTVEQLEWTDVHLLVCNYFPAGNYEDQRPYVEGEWCSSCPENLGECENRLCAPEKSTESPFKDEPTTVSFTRPDILTASNDVAEVQESVAVTPTISEKESEDTPSPWSALETVSSPGLQPATLGTVEDLTDGDEEEEQRKESVQRLEETKRMSEPPRTSAASVLVASFLLACLTGLLTLDL</sequence>
<evidence type="ECO:0000256" key="6">
    <source>
        <dbReference type="ARBA" id="ARBA00023180"/>
    </source>
</evidence>
<comment type="subcellular location">
    <subcellularLocation>
        <location evidence="1">Secreted</location>
    </subcellularLocation>
</comment>
<protein>
    <recommendedName>
        <fullName evidence="9">Peptidase inhibitor 16</fullName>
    </recommendedName>
</protein>
<dbReference type="InterPro" id="IPR014044">
    <property type="entry name" value="CAP_dom"/>
</dbReference>
<evidence type="ECO:0000256" key="9">
    <source>
        <dbReference type="ARBA" id="ARBA00074449"/>
    </source>
</evidence>
<dbReference type="InterPro" id="IPR001283">
    <property type="entry name" value="CRISP-related"/>
</dbReference>
<evidence type="ECO:0000313" key="12">
    <source>
        <dbReference type="EMBL" id="KAF6725366.1"/>
    </source>
</evidence>
<dbReference type="PROSITE" id="PS01009">
    <property type="entry name" value="CRISP_1"/>
    <property type="match status" value="1"/>
</dbReference>
<proteinExistence type="inferred from homology"/>
<comment type="subunit">
    <text evidence="8">Interacts with PSP94/MSMB.</text>
</comment>
<evidence type="ECO:0000256" key="3">
    <source>
        <dbReference type="ARBA" id="ARBA00022525"/>
    </source>
</evidence>
<keyword evidence="4" id="KW-0646">Protease inhibitor</keyword>
<dbReference type="Gene3D" id="3.40.33.10">
    <property type="entry name" value="CAP"/>
    <property type="match status" value="1"/>
</dbReference>
<organism evidence="12 13">
    <name type="scientific">Oryzias melastigma</name>
    <name type="common">Marine medaka</name>
    <dbReference type="NCBI Taxonomy" id="30732"/>
    <lineage>
        <taxon>Eukaryota</taxon>
        <taxon>Metazoa</taxon>
        <taxon>Chordata</taxon>
        <taxon>Craniata</taxon>
        <taxon>Vertebrata</taxon>
        <taxon>Euteleostomi</taxon>
        <taxon>Actinopterygii</taxon>
        <taxon>Neopterygii</taxon>
        <taxon>Teleostei</taxon>
        <taxon>Neoteleostei</taxon>
        <taxon>Acanthomorphata</taxon>
        <taxon>Ovalentaria</taxon>
        <taxon>Atherinomorphae</taxon>
        <taxon>Beloniformes</taxon>
        <taxon>Adrianichthyidae</taxon>
        <taxon>Oryziinae</taxon>
        <taxon>Oryzias</taxon>
    </lineage>
</organism>
<evidence type="ECO:0000256" key="8">
    <source>
        <dbReference type="ARBA" id="ARBA00063504"/>
    </source>
</evidence>
<dbReference type="PRINTS" id="PR00837">
    <property type="entry name" value="V5TPXLIKE"/>
</dbReference>
<evidence type="ECO:0000256" key="2">
    <source>
        <dbReference type="ARBA" id="ARBA00009923"/>
    </source>
</evidence>
<comment type="caution">
    <text evidence="12">The sequence shown here is derived from an EMBL/GenBank/DDBJ whole genome shotgun (WGS) entry which is preliminary data.</text>
</comment>
<dbReference type="GO" id="GO:0005576">
    <property type="term" value="C:extracellular region"/>
    <property type="evidence" value="ECO:0007669"/>
    <property type="project" value="UniProtKB-SubCell"/>
</dbReference>
<dbReference type="InterPro" id="IPR035940">
    <property type="entry name" value="CAP_sf"/>
</dbReference>
<dbReference type="PROSITE" id="PS01010">
    <property type="entry name" value="CRISP_2"/>
    <property type="match status" value="1"/>
</dbReference>
<evidence type="ECO:0000256" key="4">
    <source>
        <dbReference type="ARBA" id="ARBA00022690"/>
    </source>
</evidence>
<evidence type="ECO:0000313" key="13">
    <source>
        <dbReference type="Proteomes" id="UP000646548"/>
    </source>
</evidence>
<accession>A0A834CET6</accession>
<feature type="region of interest" description="Disordered" evidence="10">
    <location>
        <begin position="273"/>
        <end position="338"/>
    </location>
</feature>
<comment type="similarity">
    <text evidence="2">Belongs to the CRISP family.</text>
</comment>
<feature type="compositionally biased region" description="Basic and acidic residues" evidence="10">
    <location>
        <begin position="317"/>
        <end position="334"/>
    </location>
</feature>
<evidence type="ECO:0000256" key="1">
    <source>
        <dbReference type="ARBA" id="ARBA00004613"/>
    </source>
</evidence>
<feature type="compositionally biased region" description="Polar residues" evidence="10">
    <location>
        <begin position="283"/>
        <end position="297"/>
    </location>
</feature>
<reference evidence="12" key="1">
    <citation type="journal article" name="BMC Genomics">
        <title>Long-read sequencing and de novo genome assembly of marine medaka (Oryzias melastigma).</title>
        <authorList>
            <person name="Liang P."/>
            <person name="Saqib H.S.A."/>
            <person name="Ni X."/>
            <person name="Shen Y."/>
        </authorList>
    </citation>
    <scope>NUCLEOTIDE SEQUENCE</scope>
    <source>
        <strain evidence="12">Bigg-433</strain>
    </source>
</reference>
<name>A0A834CET6_ORYME</name>
<evidence type="ECO:0000256" key="7">
    <source>
        <dbReference type="ARBA" id="ARBA00058129"/>
    </source>
</evidence>
<evidence type="ECO:0000256" key="5">
    <source>
        <dbReference type="ARBA" id="ARBA00022729"/>
    </source>
</evidence>
<evidence type="ECO:0000259" key="11">
    <source>
        <dbReference type="SMART" id="SM00198"/>
    </source>
</evidence>
<keyword evidence="6" id="KW-0325">Glycoprotein</keyword>
<dbReference type="SMART" id="SM00198">
    <property type="entry name" value="SCP"/>
    <property type="match status" value="1"/>
</dbReference>